<feature type="binding site" evidence="2">
    <location>
        <position position="167"/>
    </location>
    <ligand>
        <name>Mn(2+)</name>
        <dbReference type="ChEBI" id="CHEBI:29035"/>
        <label>2</label>
    </ligand>
</feature>
<feature type="binding site" evidence="2">
    <location>
        <position position="140"/>
    </location>
    <ligand>
        <name>Mn(2+)</name>
        <dbReference type="ChEBI" id="CHEBI:29035"/>
        <label>2</label>
    </ligand>
</feature>
<dbReference type="SUPFAM" id="SSF55031">
    <property type="entry name" value="Bacterial exopeptidase dimerisation domain"/>
    <property type="match status" value="1"/>
</dbReference>
<comment type="caution">
    <text evidence="4">The sequence shown here is derived from an EMBL/GenBank/DDBJ whole genome shotgun (WGS) entry which is preliminary data.</text>
</comment>
<dbReference type="InterPro" id="IPR036264">
    <property type="entry name" value="Bact_exopeptidase_dim_dom"/>
</dbReference>
<dbReference type="Pfam" id="PF01546">
    <property type="entry name" value="Peptidase_M20"/>
    <property type="match status" value="1"/>
</dbReference>
<dbReference type="STRING" id="1724.GCA_001044175_02323"/>
<dbReference type="PIRSF" id="PIRSF005962">
    <property type="entry name" value="Pept_M20D_amidohydro"/>
    <property type="match status" value="1"/>
</dbReference>
<feature type="binding site" evidence="2">
    <location>
        <position position="104"/>
    </location>
    <ligand>
        <name>Mn(2+)</name>
        <dbReference type="ChEBI" id="CHEBI:29035"/>
        <label>2</label>
    </ligand>
</feature>
<keyword evidence="2" id="KW-0464">Manganese</keyword>
<evidence type="ECO:0000313" key="5">
    <source>
        <dbReference type="Proteomes" id="UP000221653"/>
    </source>
</evidence>
<dbReference type="GO" id="GO:0050118">
    <property type="term" value="F:N-acetyldiaminopimelate deacetylase activity"/>
    <property type="evidence" value="ECO:0007669"/>
    <property type="project" value="UniProtKB-ARBA"/>
</dbReference>
<dbReference type="InterPro" id="IPR002933">
    <property type="entry name" value="Peptidase_M20"/>
</dbReference>
<keyword evidence="5" id="KW-1185">Reference proteome</keyword>
<evidence type="ECO:0000256" key="2">
    <source>
        <dbReference type="PIRSR" id="PIRSR005962-1"/>
    </source>
</evidence>
<dbReference type="AlphaFoldDB" id="A0A2A9DP40"/>
<feature type="domain" description="Peptidase M20 dimerisation" evidence="3">
    <location>
        <begin position="191"/>
        <end position="285"/>
    </location>
</feature>
<reference evidence="4 5" key="1">
    <citation type="submission" date="2017-10" db="EMBL/GenBank/DDBJ databases">
        <title>Sequencing the genomes of 1000 actinobacteria strains.</title>
        <authorList>
            <person name="Klenk H.-P."/>
        </authorList>
    </citation>
    <scope>NUCLEOTIDE SEQUENCE [LARGE SCALE GENOMIC DNA]</scope>
    <source>
        <strain evidence="4 5">DSM 20688</strain>
    </source>
</reference>
<evidence type="ECO:0000256" key="1">
    <source>
        <dbReference type="ARBA" id="ARBA00022801"/>
    </source>
</evidence>
<dbReference type="GO" id="GO:0019877">
    <property type="term" value="P:diaminopimelate biosynthetic process"/>
    <property type="evidence" value="ECO:0007669"/>
    <property type="project" value="UniProtKB-ARBA"/>
</dbReference>
<sequence length="396" mass="42484">MTIHAALNKFLESTRARREETYIWFHQHPELAFQEHETSGRIADELRRLGVDPIAVGQTGQVGVVSNGEGPTVLMRADFDGLPVAEESGKPYAADVELGRMHACGHDFHVTWLLAATEFLSTHRDLWKGTFIALFQPAEEIGQGALDMVNSGLIDAIPAPEVAFSQHVFADVPGGHVAACAGPAMSATANTRVTILGRGGHGSMPHTTIDPVVIAGHIITRLQTIVARELAPGEFGVVTIGAVHGGENANVIADSVRLEINTRAYNDAVHAKIWAAIDRIVRAECAAAGCEREPIIDRWTEVPVTDNDAAVTAQVMDSFREIFGERAGEFTPSTGSEDFSHLPNAWGIPYCYWGVGGFAAEDAPSNHSPQFAPDLHPTLDLGTQAIIAGVAPWLTQ</sequence>
<keyword evidence="2" id="KW-0479">Metal-binding</keyword>
<dbReference type="Pfam" id="PF07687">
    <property type="entry name" value="M20_dimer"/>
    <property type="match status" value="1"/>
</dbReference>
<gene>
    <name evidence="4" type="ORF">ATK06_1027</name>
</gene>
<protein>
    <submittedName>
        <fullName evidence="4">Hippurate hydrolase</fullName>
    </submittedName>
</protein>
<dbReference type="PANTHER" id="PTHR11014">
    <property type="entry name" value="PEPTIDASE M20 FAMILY MEMBER"/>
    <property type="match status" value="1"/>
</dbReference>
<dbReference type="RefSeq" id="WP_098388939.1">
    <property type="nucleotide sequence ID" value="NZ_LS483464.1"/>
</dbReference>
<dbReference type="OrthoDB" id="9777385at2"/>
<dbReference type="Proteomes" id="UP000221653">
    <property type="component" value="Unassembled WGS sequence"/>
</dbReference>
<dbReference type="EMBL" id="PDJF01000001">
    <property type="protein sequence ID" value="PFG27945.1"/>
    <property type="molecule type" value="Genomic_DNA"/>
</dbReference>
<organism evidence="4 5">
    <name type="scientific">Corynebacterium renale</name>
    <dbReference type="NCBI Taxonomy" id="1724"/>
    <lineage>
        <taxon>Bacteria</taxon>
        <taxon>Bacillati</taxon>
        <taxon>Actinomycetota</taxon>
        <taxon>Actinomycetes</taxon>
        <taxon>Mycobacteriales</taxon>
        <taxon>Corynebacteriaceae</taxon>
        <taxon>Corynebacterium</taxon>
    </lineage>
</organism>
<feature type="binding site" evidence="2">
    <location>
        <position position="106"/>
    </location>
    <ligand>
        <name>Mn(2+)</name>
        <dbReference type="ChEBI" id="CHEBI:29035"/>
        <label>2</label>
    </ligand>
</feature>
<dbReference type="InterPro" id="IPR017439">
    <property type="entry name" value="Amidohydrolase"/>
</dbReference>
<dbReference type="Gene3D" id="3.40.630.10">
    <property type="entry name" value="Zn peptidases"/>
    <property type="match status" value="1"/>
</dbReference>
<dbReference type="Gene3D" id="3.30.70.360">
    <property type="match status" value="1"/>
</dbReference>
<dbReference type="FunFam" id="3.30.70.360:FF:000001">
    <property type="entry name" value="N-acetyldiaminopimelate deacetylase"/>
    <property type="match status" value="1"/>
</dbReference>
<dbReference type="GO" id="GO:0046872">
    <property type="term" value="F:metal ion binding"/>
    <property type="evidence" value="ECO:0007669"/>
    <property type="project" value="UniProtKB-KW"/>
</dbReference>
<feature type="binding site" evidence="2">
    <location>
        <position position="367"/>
    </location>
    <ligand>
        <name>Mn(2+)</name>
        <dbReference type="ChEBI" id="CHEBI:29035"/>
        <label>2</label>
    </ligand>
</feature>
<name>A0A2A9DP40_9CORY</name>
<dbReference type="PANTHER" id="PTHR11014:SF63">
    <property type="entry name" value="METALLOPEPTIDASE, PUTATIVE (AFU_ORTHOLOGUE AFUA_6G09600)-RELATED"/>
    <property type="match status" value="1"/>
</dbReference>
<keyword evidence="1 4" id="KW-0378">Hydrolase</keyword>
<evidence type="ECO:0000259" key="3">
    <source>
        <dbReference type="Pfam" id="PF07687"/>
    </source>
</evidence>
<dbReference type="SUPFAM" id="SSF53187">
    <property type="entry name" value="Zn-dependent exopeptidases"/>
    <property type="match status" value="1"/>
</dbReference>
<dbReference type="InterPro" id="IPR011650">
    <property type="entry name" value="Peptidase_M20_dimer"/>
</dbReference>
<proteinExistence type="predicted"/>
<comment type="cofactor">
    <cofactor evidence="2">
        <name>Mn(2+)</name>
        <dbReference type="ChEBI" id="CHEBI:29035"/>
    </cofactor>
    <text evidence="2">The Mn(2+) ion enhances activity.</text>
</comment>
<dbReference type="NCBIfam" id="TIGR01891">
    <property type="entry name" value="amidohydrolases"/>
    <property type="match status" value="1"/>
</dbReference>
<evidence type="ECO:0000313" key="4">
    <source>
        <dbReference type="EMBL" id="PFG27945.1"/>
    </source>
</evidence>
<accession>A0A2A9DP40</accession>